<name>A0A7R7EIB2_9FIRM</name>
<accession>A0A7R7EIB2</accession>
<keyword evidence="2" id="KW-1185">Reference proteome</keyword>
<dbReference type="EMBL" id="AP024169">
    <property type="protein sequence ID" value="BCN29206.1"/>
    <property type="molecule type" value="Genomic_DNA"/>
</dbReference>
<proteinExistence type="predicted"/>
<evidence type="ECO:0000313" key="2">
    <source>
        <dbReference type="Proteomes" id="UP000595897"/>
    </source>
</evidence>
<reference evidence="1 2" key="1">
    <citation type="submission" date="2020-11" db="EMBL/GenBank/DDBJ databases">
        <title>Draft genome sequencing of a Lachnospiraceae strain isolated from anoxic soil subjected to BSD treatment.</title>
        <authorList>
            <person name="Uek A."/>
            <person name="Tonouchi A."/>
        </authorList>
    </citation>
    <scope>NUCLEOTIDE SEQUENCE [LARGE SCALE GENOMIC DNA]</scope>
    <source>
        <strain evidence="1 2">TB5</strain>
    </source>
</reference>
<gene>
    <name evidence="1" type="ORF">bsdtb5_05010</name>
</gene>
<dbReference type="KEGG" id="ahb:bsdtb5_05010"/>
<organism evidence="1 2">
    <name type="scientific">Anaeromicropila herbilytica</name>
    <dbReference type="NCBI Taxonomy" id="2785025"/>
    <lineage>
        <taxon>Bacteria</taxon>
        <taxon>Bacillati</taxon>
        <taxon>Bacillota</taxon>
        <taxon>Clostridia</taxon>
        <taxon>Lachnospirales</taxon>
        <taxon>Lachnospiraceae</taxon>
        <taxon>Anaeromicropila</taxon>
    </lineage>
</organism>
<sequence length="289" mass="33135">MEQIIRWLLEDKNPEIQYRTMLELLEMKKDDTEVRDVKNTLLSSEVFDKVYQKLKMGKKWETYNVLSAFAEFGLTREDIGIELDGYVNALIEETEFQMMCGEALLLRNLILLGYGDEPRVREEVSHVFEKQKPDGGYGCLSKKPKINLAKGCYRQTGTYLLLAAALKKKGYAMPQQEKELVNYYLNREVLYANHDHNAFVVPDLAGTFYPLDPVKIGLQMAMYSLSVLGYGADERCKKAWTVLDSKRDGDGHYILDKALSKPVYKIGKVGNPNKWVTLYALLAKKDISY</sequence>
<dbReference type="SUPFAM" id="SSF48239">
    <property type="entry name" value="Terpenoid cyclases/Protein prenyltransferases"/>
    <property type="match status" value="1"/>
</dbReference>
<dbReference type="InterPro" id="IPR008930">
    <property type="entry name" value="Terpenoid_cyclase/PrenylTrfase"/>
</dbReference>
<dbReference type="Proteomes" id="UP000595897">
    <property type="component" value="Chromosome"/>
</dbReference>
<dbReference type="RefSeq" id="WP_271714494.1">
    <property type="nucleotide sequence ID" value="NZ_AP024169.1"/>
</dbReference>
<evidence type="ECO:0000313" key="1">
    <source>
        <dbReference type="EMBL" id="BCN29206.1"/>
    </source>
</evidence>
<protein>
    <submittedName>
        <fullName evidence="1">Uncharacterized protein</fullName>
    </submittedName>
</protein>
<dbReference type="AlphaFoldDB" id="A0A7R7EIB2"/>